<feature type="coiled-coil region" evidence="15">
    <location>
        <begin position="38"/>
        <end position="94"/>
    </location>
</feature>
<evidence type="ECO:0000256" key="1">
    <source>
        <dbReference type="ARBA" id="ARBA00004194"/>
    </source>
</evidence>
<evidence type="ECO:0000256" key="16">
    <source>
        <dbReference type="SAM" id="Phobius"/>
    </source>
</evidence>
<evidence type="ECO:0000256" key="14">
    <source>
        <dbReference type="ARBA" id="ARBA00082368"/>
    </source>
</evidence>
<evidence type="ECO:0000256" key="2">
    <source>
        <dbReference type="ARBA" id="ARBA00006108"/>
    </source>
</evidence>
<dbReference type="GO" id="GO:0016236">
    <property type="term" value="P:macroautophagy"/>
    <property type="evidence" value="ECO:0007669"/>
    <property type="project" value="TreeGrafter"/>
</dbReference>
<evidence type="ECO:0000256" key="6">
    <source>
        <dbReference type="ARBA" id="ARBA00022989"/>
    </source>
</evidence>
<dbReference type="SMART" id="SM00397">
    <property type="entry name" value="t_SNARE"/>
    <property type="match status" value="1"/>
</dbReference>
<sequence length="235" mass="26454">MSLLETYEQQFGITTAEITSKINQISHLSSTDDRVTTISQAERLFAEAKETLEQLELEIRSQPPSLRQKYTTRLQSYSAEHKKLEVDFRRAREAGQAKRDRDELLSEAEQSLQHRHDELASDYRTRLLDNTERLERAGRRIDEGLGSVETTQQVGRTILADLAGQRETLERGRDRLRGADRDLGASSRILSGMLRRVVQNRALLLLILAVVLIVIGLAVYTVARANLSGRTAAAG</sequence>
<comment type="subcellular location">
    <subcellularLocation>
        <location evidence="10">Endomembrane system</location>
        <topology evidence="10">Single-pass type IV membrane protein</topology>
    </subcellularLocation>
    <subcellularLocation>
        <location evidence="1">Golgi apparatus membrane</location>
        <topology evidence="1">Single-pass membrane protein</topology>
    </subcellularLocation>
</comment>
<evidence type="ECO:0000256" key="11">
    <source>
        <dbReference type="ARBA" id="ARBA00065755"/>
    </source>
</evidence>
<dbReference type="InterPro" id="IPR038407">
    <property type="entry name" value="v-SNARE_N_sf"/>
</dbReference>
<evidence type="ECO:0000256" key="9">
    <source>
        <dbReference type="ARBA" id="ARBA00023136"/>
    </source>
</evidence>
<evidence type="ECO:0000313" key="18">
    <source>
        <dbReference type="Proteomes" id="UP000095280"/>
    </source>
</evidence>
<dbReference type="Pfam" id="PF05008">
    <property type="entry name" value="V-SNARE"/>
    <property type="match status" value="1"/>
</dbReference>
<dbReference type="GO" id="GO:0000149">
    <property type="term" value="F:SNARE binding"/>
    <property type="evidence" value="ECO:0007669"/>
    <property type="project" value="TreeGrafter"/>
</dbReference>
<dbReference type="WBParaSite" id="maker-uti_cns_0006943-snap-gene-0.2-mRNA-1">
    <property type="protein sequence ID" value="maker-uti_cns_0006943-snap-gene-0.2-mRNA-1"/>
    <property type="gene ID" value="maker-uti_cns_0006943-snap-gene-0.2"/>
</dbReference>
<dbReference type="FunFam" id="1.20.5.110:FF:000078">
    <property type="entry name" value="Vesicle transport through interaction with t-SNAREs 1A"/>
    <property type="match status" value="1"/>
</dbReference>
<evidence type="ECO:0000256" key="3">
    <source>
        <dbReference type="ARBA" id="ARBA00022448"/>
    </source>
</evidence>
<dbReference type="Pfam" id="PF12352">
    <property type="entry name" value="V-SNARE_C"/>
    <property type="match status" value="1"/>
</dbReference>
<evidence type="ECO:0000256" key="8">
    <source>
        <dbReference type="ARBA" id="ARBA00023054"/>
    </source>
</evidence>
<dbReference type="Proteomes" id="UP000095280">
    <property type="component" value="Unplaced"/>
</dbReference>
<accession>A0A1I8HNG6</accession>
<dbReference type="InterPro" id="IPR027027">
    <property type="entry name" value="GOSR2/Membrin/Bos1"/>
</dbReference>
<feature type="transmembrane region" description="Helical" evidence="16">
    <location>
        <begin position="202"/>
        <end position="223"/>
    </location>
</feature>
<dbReference type="GO" id="GO:0005789">
    <property type="term" value="C:endoplasmic reticulum membrane"/>
    <property type="evidence" value="ECO:0007669"/>
    <property type="project" value="TreeGrafter"/>
</dbReference>
<evidence type="ECO:0000256" key="10">
    <source>
        <dbReference type="ARBA" id="ARBA00046280"/>
    </source>
</evidence>
<reference evidence="19 20" key="1">
    <citation type="submission" date="2016-11" db="UniProtKB">
        <authorList>
            <consortium name="WormBaseParasite"/>
        </authorList>
    </citation>
    <scope>IDENTIFICATION</scope>
</reference>
<evidence type="ECO:0000256" key="7">
    <source>
        <dbReference type="ARBA" id="ARBA00023034"/>
    </source>
</evidence>
<evidence type="ECO:0000313" key="20">
    <source>
        <dbReference type="WBParaSite" id="maker-uti_cns_0006943-snap-gene-0.2-mRNA-1"/>
    </source>
</evidence>
<dbReference type="SUPFAM" id="SSF47661">
    <property type="entry name" value="t-snare proteins"/>
    <property type="match status" value="1"/>
</dbReference>
<name>A0A1I8HNG6_9PLAT</name>
<keyword evidence="6 16" id="KW-1133">Transmembrane helix</keyword>
<dbReference type="PANTHER" id="PTHR21230">
    <property type="entry name" value="VESICLE TRANSPORT V-SNARE PROTEIN VTI1-RELATED"/>
    <property type="match status" value="1"/>
</dbReference>
<dbReference type="PANTHER" id="PTHR21230:SF26">
    <property type="entry name" value="VESICLE TRANSPORT THROUGH INTERACTION WITH T-SNARES HOMOLOG 1A"/>
    <property type="match status" value="1"/>
</dbReference>
<dbReference type="InterPro" id="IPR010989">
    <property type="entry name" value="SNARE"/>
</dbReference>
<dbReference type="GO" id="GO:0000139">
    <property type="term" value="C:Golgi membrane"/>
    <property type="evidence" value="ECO:0007669"/>
    <property type="project" value="UniProtKB-SubCell"/>
</dbReference>
<dbReference type="GO" id="GO:0031902">
    <property type="term" value="C:late endosome membrane"/>
    <property type="evidence" value="ECO:0007669"/>
    <property type="project" value="TreeGrafter"/>
</dbReference>
<proteinExistence type="inferred from homology"/>
<comment type="similarity">
    <text evidence="2">Belongs to the VTI1 family.</text>
</comment>
<evidence type="ECO:0000313" key="19">
    <source>
        <dbReference type="WBParaSite" id="maker-uti_cns_0003140-snap-gene-0.3-mRNA-1"/>
    </source>
</evidence>
<evidence type="ECO:0000256" key="13">
    <source>
        <dbReference type="ARBA" id="ARBA00081711"/>
    </source>
</evidence>
<dbReference type="GO" id="GO:0005829">
    <property type="term" value="C:cytosol"/>
    <property type="evidence" value="ECO:0007669"/>
    <property type="project" value="GOC"/>
</dbReference>
<dbReference type="WBParaSite" id="maker-uti_cns_0003140-snap-gene-0.3-mRNA-1">
    <property type="protein sequence ID" value="maker-uti_cns_0003140-snap-gene-0.3-mRNA-1"/>
    <property type="gene ID" value="maker-uti_cns_0003140-snap-gene-0.3"/>
</dbReference>
<dbReference type="SUPFAM" id="SSF58038">
    <property type="entry name" value="SNARE fusion complex"/>
    <property type="match status" value="1"/>
</dbReference>
<dbReference type="InterPro" id="IPR000727">
    <property type="entry name" value="T_SNARE_dom"/>
</dbReference>
<feature type="domain" description="T-SNARE coiled-coil homology" evidence="17">
    <location>
        <begin position="126"/>
        <end position="193"/>
    </location>
</feature>
<dbReference type="GO" id="GO:0031201">
    <property type="term" value="C:SNARE complex"/>
    <property type="evidence" value="ECO:0007669"/>
    <property type="project" value="TreeGrafter"/>
</dbReference>
<dbReference type="InterPro" id="IPR007705">
    <property type="entry name" value="Vesicle_trsprt_v-SNARE_N"/>
</dbReference>
<evidence type="ECO:0000256" key="12">
    <source>
        <dbReference type="ARBA" id="ARBA00071612"/>
    </source>
</evidence>
<dbReference type="GO" id="GO:0006891">
    <property type="term" value="P:intra-Golgi vesicle-mediated transport"/>
    <property type="evidence" value="ECO:0007669"/>
    <property type="project" value="TreeGrafter"/>
</dbReference>
<comment type="subunit">
    <text evidence="11">Interacts with distinct SNARE complexes that contain either STX5 or STX6. Interacts with NAPA and, to a lesser extent, with NAPG. Identified in a complex containing STX6, STX12, VAMP4 and VTI1A.</text>
</comment>
<keyword evidence="4 16" id="KW-0812">Transmembrane</keyword>
<organism evidence="18 20">
    <name type="scientific">Macrostomum lignano</name>
    <dbReference type="NCBI Taxonomy" id="282301"/>
    <lineage>
        <taxon>Eukaryota</taxon>
        <taxon>Metazoa</taxon>
        <taxon>Spiralia</taxon>
        <taxon>Lophotrochozoa</taxon>
        <taxon>Platyhelminthes</taxon>
        <taxon>Rhabditophora</taxon>
        <taxon>Macrostomorpha</taxon>
        <taxon>Macrostomida</taxon>
        <taxon>Macrostomidae</taxon>
        <taxon>Macrostomum</taxon>
    </lineage>
</organism>
<dbReference type="FunFam" id="1.20.58.400:FF:000001">
    <property type="entry name" value="Vesicle transport through interaction with t-SNAREs homolog 1A"/>
    <property type="match status" value="1"/>
</dbReference>
<dbReference type="AlphaFoldDB" id="A0A1I8HNG6"/>
<dbReference type="GO" id="GO:0005484">
    <property type="term" value="F:SNAP receptor activity"/>
    <property type="evidence" value="ECO:0007669"/>
    <property type="project" value="InterPro"/>
</dbReference>
<dbReference type="Gene3D" id="1.20.5.110">
    <property type="match status" value="1"/>
</dbReference>
<dbReference type="Gene3D" id="1.20.58.400">
    <property type="entry name" value="t-snare proteins"/>
    <property type="match status" value="1"/>
</dbReference>
<keyword evidence="3" id="KW-0813">Transport</keyword>
<dbReference type="GO" id="GO:0006896">
    <property type="term" value="P:Golgi to vacuole transport"/>
    <property type="evidence" value="ECO:0007669"/>
    <property type="project" value="TreeGrafter"/>
</dbReference>
<evidence type="ECO:0000256" key="4">
    <source>
        <dbReference type="ARBA" id="ARBA00022692"/>
    </source>
</evidence>
<dbReference type="WBParaSite" id="maker-uti_cns_0007515-snap-gene-0.2-mRNA-1">
    <property type="protein sequence ID" value="maker-uti_cns_0007515-snap-gene-0.2-mRNA-1"/>
    <property type="gene ID" value="maker-uti_cns_0007515-snap-gene-0.2"/>
</dbReference>
<keyword evidence="9 16" id="KW-0472">Membrane</keyword>
<keyword evidence="5" id="KW-0653">Protein transport</keyword>
<dbReference type="GO" id="GO:0006886">
    <property type="term" value="P:intracellular protein transport"/>
    <property type="evidence" value="ECO:0007669"/>
    <property type="project" value="InterPro"/>
</dbReference>
<dbReference type="GO" id="GO:0012507">
    <property type="term" value="C:ER to Golgi transport vesicle membrane"/>
    <property type="evidence" value="ECO:0007669"/>
    <property type="project" value="TreeGrafter"/>
</dbReference>
<protein>
    <recommendedName>
        <fullName evidence="12">Vesicle transport through interaction with t-SNAREs homolog 1A</fullName>
    </recommendedName>
    <alternativeName>
        <fullName evidence="14">Vesicle transport v-SNARE protein Vti1-like 2</fullName>
    </alternativeName>
    <alternativeName>
        <fullName evidence="13">Vti1-rp2</fullName>
    </alternativeName>
</protein>
<evidence type="ECO:0000259" key="17">
    <source>
        <dbReference type="SMART" id="SM00397"/>
    </source>
</evidence>
<evidence type="ECO:0000256" key="15">
    <source>
        <dbReference type="SAM" id="Coils"/>
    </source>
</evidence>
<keyword evidence="7" id="KW-0333">Golgi apparatus</keyword>
<dbReference type="PIRSF" id="PIRSF028865">
    <property type="entry name" value="Membrin-2"/>
    <property type="match status" value="1"/>
</dbReference>
<keyword evidence="8 15" id="KW-0175">Coiled coil</keyword>
<dbReference type="GO" id="GO:0042147">
    <property type="term" value="P:retrograde transport, endosome to Golgi"/>
    <property type="evidence" value="ECO:0007669"/>
    <property type="project" value="TreeGrafter"/>
</dbReference>
<dbReference type="GO" id="GO:0048280">
    <property type="term" value="P:vesicle fusion with Golgi apparatus"/>
    <property type="evidence" value="ECO:0007669"/>
    <property type="project" value="TreeGrafter"/>
</dbReference>
<evidence type="ECO:0000256" key="5">
    <source>
        <dbReference type="ARBA" id="ARBA00022927"/>
    </source>
</evidence>
<keyword evidence="18" id="KW-1185">Reference proteome</keyword>